<feature type="transmembrane region" description="Helical" evidence="2">
    <location>
        <begin position="128"/>
        <end position="147"/>
    </location>
</feature>
<evidence type="ECO:0000256" key="1">
    <source>
        <dbReference type="SAM" id="MobiDB-lite"/>
    </source>
</evidence>
<feature type="transmembrane region" description="Helical" evidence="2">
    <location>
        <begin position="46"/>
        <end position="72"/>
    </location>
</feature>
<keyword evidence="2" id="KW-1133">Transmembrane helix</keyword>
<proteinExistence type="predicted"/>
<dbReference type="Proteomes" id="UP000734823">
    <property type="component" value="Unassembled WGS sequence"/>
</dbReference>
<evidence type="ECO:0000256" key="2">
    <source>
        <dbReference type="SAM" id="Phobius"/>
    </source>
</evidence>
<evidence type="ECO:0000313" key="4">
    <source>
        <dbReference type="Proteomes" id="UP000734823"/>
    </source>
</evidence>
<accession>A0ABR7L627</accession>
<reference evidence="3 4" key="1">
    <citation type="submission" date="2020-06" db="EMBL/GenBank/DDBJ databases">
        <title>Actinokineospora xiongansis sp. nov., isolated from soil of Baiyangdian.</title>
        <authorList>
            <person name="Zhang X."/>
        </authorList>
    </citation>
    <scope>NUCLEOTIDE SEQUENCE [LARGE SCALE GENOMIC DNA]</scope>
    <source>
        <strain evidence="3 4">HBU206404</strain>
    </source>
</reference>
<evidence type="ECO:0000313" key="3">
    <source>
        <dbReference type="EMBL" id="MBC6448150.1"/>
    </source>
</evidence>
<keyword evidence="4" id="KW-1185">Reference proteome</keyword>
<feature type="region of interest" description="Disordered" evidence="1">
    <location>
        <begin position="17"/>
        <end position="37"/>
    </location>
</feature>
<organism evidence="3 4">
    <name type="scientific">Actinokineospora xionganensis</name>
    <dbReference type="NCBI Taxonomy" id="2684470"/>
    <lineage>
        <taxon>Bacteria</taxon>
        <taxon>Bacillati</taxon>
        <taxon>Actinomycetota</taxon>
        <taxon>Actinomycetes</taxon>
        <taxon>Pseudonocardiales</taxon>
        <taxon>Pseudonocardiaceae</taxon>
        <taxon>Actinokineospora</taxon>
    </lineage>
</organism>
<feature type="transmembrane region" description="Helical" evidence="2">
    <location>
        <begin position="93"/>
        <end position="116"/>
    </location>
</feature>
<name>A0ABR7L627_9PSEU</name>
<sequence length="148" mass="15634">MTPPDQNKTIVDIEDEVRPINPNGGKHNGKGGVGQNPPIAQHHVSWTAVILGSAALAGAWVLTVPILGMMLMASDSCRSRNDKPICDPRNQTLVLVLPTAAMVAGVLLIAIAGGIAVRHGRKTVHWQIVAWLLLLTAWIASCTILTAG</sequence>
<keyword evidence="2" id="KW-0472">Membrane</keyword>
<protein>
    <recommendedName>
        <fullName evidence="5">DUF4190 domain-containing protein</fullName>
    </recommendedName>
</protein>
<gene>
    <name evidence="3" type="ORF">GPZ80_13330</name>
</gene>
<comment type="caution">
    <text evidence="3">The sequence shown here is derived from an EMBL/GenBank/DDBJ whole genome shotgun (WGS) entry which is preliminary data.</text>
</comment>
<evidence type="ECO:0008006" key="5">
    <source>
        <dbReference type="Google" id="ProtNLM"/>
    </source>
</evidence>
<keyword evidence="2" id="KW-0812">Transmembrane</keyword>
<dbReference type="EMBL" id="JABVED010000006">
    <property type="protein sequence ID" value="MBC6448150.1"/>
    <property type="molecule type" value="Genomic_DNA"/>
</dbReference>
<dbReference type="RefSeq" id="WP_187220636.1">
    <property type="nucleotide sequence ID" value="NZ_JABVED010000006.1"/>
</dbReference>